<dbReference type="Pfam" id="PF23282">
    <property type="entry name" value="WHD_ROQ1"/>
    <property type="match status" value="1"/>
</dbReference>
<dbReference type="PROSITE" id="PS00108">
    <property type="entry name" value="PROTEIN_KINASE_ST"/>
    <property type="match status" value="1"/>
</dbReference>
<dbReference type="SMART" id="SM00220">
    <property type="entry name" value="S_TKc"/>
    <property type="match status" value="1"/>
</dbReference>
<dbReference type="GO" id="GO:0004674">
    <property type="term" value="F:protein serine/threonine kinase activity"/>
    <property type="evidence" value="ECO:0000318"/>
    <property type="project" value="GO_Central"/>
</dbReference>
<dbReference type="InterPro" id="IPR044974">
    <property type="entry name" value="Disease_R_plants"/>
</dbReference>
<dbReference type="Gene3D" id="1.10.510.10">
    <property type="entry name" value="Transferase(Phosphotransferase) domain 1"/>
    <property type="match status" value="1"/>
</dbReference>
<proteinExistence type="predicted"/>
<accession>A0A2K1KSW2</accession>
<dbReference type="Pfam" id="PF00069">
    <property type="entry name" value="Pkinase"/>
    <property type="match status" value="1"/>
</dbReference>
<evidence type="ECO:0000313" key="6">
    <source>
        <dbReference type="Proteomes" id="UP000006727"/>
    </source>
</evidence>
<evidence type="ECO:0000259" key="3">
    <source>
        <dbReference type="PROSITE" id="PS50011"/>
    </source>
</evidence>
<dbReference type="EnsemblPlants" id="Pp3c3_1700V3.2">
    <property type="protein sequence ID" value="Pp3c3_1700V3.2"/>
    <property type="gene ID" value="Pp3c3_1700"/>
</dbReference>
<dbReference type="SUPFAM" id="SSF52540">
    <property type="entry name" value="P-loop containing nucleoside triphosphate hydrolases"/>
    <property type="match status" value="1"/>
</dbReference>
<keyword evidence="1" id="KW-0433">Leucine-rich repeat</keyword>
<dbReference type="Pfam" id="PF00931">
    <property type="entry name" value="NB-ARC"/>
    <property type="match status" value="1"/>
</dbReference>
<keyword evidence="6" id="KW-1185">Reference proteome</keyword>
<organism evidence="4">
    <name type="scientific">Physcomitrium patens</name>
    <name type="common">Spreading-leaved earth moss</name>
    <name type="synonym">Physcomitrella patens</name>
    <dbReference type="NCBI Taxonomy" id="3218"/>
    <lineage>
        <taxon>Eukaryota</taxon>
        <taxon>Viridiplantae</taxon>
        <taxon>Streptophyta</taxon>
        <taxon>Embryophyta</taxon>
        <taxon>Bryophyta</taxon>
        <taxon>Bryophytina</taxon>
        <taxon>Bryopsida</taxon>
        <taxon>Funariidae</taxon>
        <taxon>Funariales</taxon>
        <taxon>Funariaceae</taxon>
        <taxon>Physcomitrium</taxon>
    </lineage>
</organism>
<dbReference type="PANTHER" id="PTHR11017">
    <property type="entry name" value="LEUCINE-RICH REPEAT-CONTAINING PROTEIN"/>
    <property type="match status" value="1"/>
</dbReference>
<evidence type="ECO:0000256" key="1">
    <source>
        <dbReference type="ARBA" id="ARBA00022614"/>
    </source>
</evidence>
<dbReference type="InterPro" id="IPR002182">
    <property type="entry name" value="NB-ARC"/>
</dbReference>
<evidence type="ECO:0000313" key="4">
    <source>
        <dbReference type="EMBL" id="PNR56873.1"/>
    </source>
</evidence>
<dbReference type="PaxDb" id="3218-PP1S1_354V6.1"/>
<keyword evidence="2" id="KW-0677">Repeat</keyword>
<dbReference type="Gene3D" id="3.40.50.300">
    <property type="entry name" value="P-loop containing nucleotide triphosphate hydrolases"/>
    <property type="match status" value="1"/>
</dbReference>
<dbReference type="PROSITE" id="PS50011">
    <property type="entry name" value="PROTEIN_KINASE_DOM"/>
    <property type="match status" value="1"/>
</dbReference>
<evidence type="ECO:0000313" key="5">
    <source>
        <dbReference type="EnsemblPlants" id="Pp3c3_1700V3.1"/>
    </source>
</evidence>
<dbReference type="InterPro" id="IPR042197">
    <property type="entry name" value="Apaf_helical"/>
</dbReference>
<dbReference type="Gene3D" id="1.10.10.10">
    <property type="entry name" value="Winged helix-like DNA-binding domain superfamily/Winged helix DNA-binding domain"/>
    <property type="match status" value="1"/>
</dbReference>
<dbReference type="GO" id="GO:0005524">
    <property type="term" value="F:ATP binding"/>
    <property type="evidence" value="ECO:0007669"/>
    <property type="project" value="InterPro"/>
</dbReference>
<dbReference type="PRINTS" id="PR00364">
    <property type="entry name" value="DISEASERSIST"/>
</dbReference>
<name>A0A2K1KSW2_PHYPA</name>
<dbReference type="GO" id="GO:0007165">
    <property type="term" value="P:signal transduction"/>
    <property type="evidence" value="ECO:0000318"/>
    <property type="project" value="GO_Central"/>
</dbReference>
<reference evidence="4 6" key="2">
    <citation type="journal article" date="2018" name="Plant J.">
        <title>The Physcomitrella patens chromosome-scale assembly reveals moss genome structure and evolution.</title>
        <authorList>
            <person name="Lang D."/>
            <person name="Ullrich K.K."/>
            <person name="Murat F."/>
            <person name="Fuchs J."/>
            <person name="Jenkins J."/>
            <person name="Haas F.B."/>
            <person name="Piednoel M."/>
            <person name="Gundlach H."/>
            <person name="Van Bel M."/>
            <person name="Meyberg R."/>
            <person name="Vives C."/>
            <person name="Morata J."/>
            <person name="Symeonidi A."/>
            <person name="Hiss M."/>
            <person name="Muchero W."/>
            <person name="Kamisugi Y."/>
            <person name="Saleh O."/>
            <person name="Blanc G."/>
            <person name="Decker E.L."/>
            <person name="van Gessel N."/>
            <person name="Grimwood J."/>
            <person name="Hayes R.D."/>
            <person name="Graham S.W."/>
            <person name="Gunter L.E."/>
            <person name="McDaniel S.F."/>
            <person name="Hoernstein S.N.W."/>
            <person name="Larsson A."/>
            <person name="Li F.W."/>
            <person name="Perroud P.F."/>
            <person name="Phillips J."/>
            <person name="Ranjan P."/>
            <person name="Rokshar D.S."/>
            <person name="Rothfels C.J."/>
            <person name="Schneider L."/>
            <person name="Shu S."/>
            <person name="Stevenson D.W."/>
            <person name="Thummler F."/>
            <person name="Tillich M."/>
            <person name="Villarreal Aguilar J.C."/>
            <person name="Widiez T."/>
            <person name="Wong G.K."/>
            <person name="Wymore A."/>
            <person name="Zhang Y."/>
            <person name="Zimmer A.D."/>
            <person name="Quatrano R.S."/>
            <person name="Mayer K.F.X."/>
            <person name="Goodstein D."/>
            <person name="Casacuberta J.M."/>
            <person name="Vandepoele K."/>
            <person name="Reski R."/>
            <person name="Cuming A.C."/>
            <person name="Tuskan G.A."/>
            <person name="Maumus F."/>
            <person name="Salse J."/>
            <person name="Schmutz J."/>
            <person name="Rensing S.A."/>
        </authorList>
    </citation>
    <scope>NUCLEOTIDE SEQUENCE [LARGE SCALE GENOMIC DNA]</scope>
    <source>
        <strain evidence="5 6">cv. Gransden 2004</strain>
    </source>
</reference>
<dbReference type="GO" id="GO:0006952">
    <property type="term" value="P:defense response"/>
    <property type="evidence" value="ECO:0007669"/>
    <property type="project" value="InterPro"/>
</dbReference>
<dbReference type="InterPro" id="IPR011009">
    <property type="entry name" value="Kinase-like_dom_sf"/>
</dbReference>
<protein>
    <recommendedName>
        <fullName evidence="3">Protein kinase domain-containing protein</fullName>
    </recommendedName>
</protein>
<dbReference type="Gramene" id="Pp3c3_1700V3.1">
    <property type="protein sequence ID" value="Pp3c3_1700V3.1"/>
    <property type="gene ID" value="Pp3c3_1700"/>
</dbReference>
<dbReference type="InParanoid" id="A0A2K1KSW2"/>
<gene>
    <name evidence="4" type="ORF">PHYPA_003865</name>
</gene>
<dbReference type="InterPro" id="IPR036388">
    <property type="entry name" value="WH-like_DNA-bd_sf"/>
</dbReference>
<reference evidence="4 6" key="1">
    <citation type="journal article" date="2008" name="Science">
        <title>The Physcomitrella genome reveals evolutionary insights into the conquest of land by plants.</title>
        <authorList>
            <person name="Rensing S."/>
            <person name="Lang D."/>
            <person name="Zimmer A."/>
            <person name="Terry A."/>
            <person name="Salamov A."/>
            <person name="Shapiro H."/>
            <person name="Nishiyama T."/>
            <person name="Perroud P.-F."/>
            <person name="Lindquist E."/>
            <person name="Kamisugi Y."/>
            <person name="Tanahashi T."/>
            <person name="Sakakibara K."/>
            <person name="Fujita T."/>
            <person name="Oishi K."/>
            <person name="Shin-I T."/>
            <person name="Kuroki Y."/>
            <person name="Toyoda A."/>
            <person name="Suzuki Y."/>
            <person name="Hashimoto A."/>
            <person name="Yamaguchi K."/>
            <person name="Sugano A."/>
            <person name="Kohara Y."/>
            <person name="Fujiyama A."/>
            <person name="Anterola A."/>
            <person name="Aoki S."/>
            <person name="Ashton N."/>
            <person name="Barbazuk W.B."/>
            <person name="Barker E."/>
            <person name="Bennetzen J."/>
            <person name="Bezanilla M."/>
            <person name="Blankenship R."/>
            <person name="Cho S.H."/>
            <person name="Dutcher S."/>
            <person name="Estelle M."/>
            <person name="Fawcett J.A."/>
            <person name="Gundlach H."/>
            <person name="Hanada K."/>
            <person name="Heyl A."/>
            <person name="Hicks K.A."/>
            <person name="Hugh J."/>
            <person name="Lohr M."/>
            <person name="Mayer K."/>
            <person name="Melkozernov A."/>
            <person name="Murata T."/>
            <person name="Nelson D."/>
            <person name="Pils B."/>
            <person name="Prigge M."/>
            <person name="Reiss B."/>
            <person name="Renner T."/>
            <person name="Rombauts S."/>
            <person name="Rushton P."/>
            <person name="Sanderfoot A."/>
            <person name="Schween G."/>
            <person name="Shiu S.-H."/>
            <person name="Stueber K."/>
            <person name="Theodoulou F.L."/>
            <person name="Tu H."/>
            <person name="Van de Peer Y."/>
            <person name="Verrier P.J."/>
            <person name="Waters E."/>
            <person name="Wood A."/>
            <person name="Yang L."/>
            <person name="Cove D."/>
            <person name="Cuming A."/>
            <person name="Hasebe M."/>
            <person name="Lucas S."/>
            <person name="Mishler D.B."/>
            <person name="Reski R."/>
            <person name="Grigoriev I."/>
            <person name="Quatrano R.S."/>
            <person name="Boore J.L."/>
        </authorList>
    </citation>
    <scope>NUCLEOTIDE SEQUENCE [LARGE SCALE GENOMIC DNA]</scope>
    <source>
        <strain evidence="5 6">cv. Gransden 2004</strain>
    </source>
</reference>
<dbReference type="Gramene" id="Pp3c3_1700V3.2">
    <property type="protein sequence ID" value="Pp3c3_1700V3.2"/>
    <property type="gene ID" value="Pp3c3_1700"/>
</dbReference>
<dbReference type="InterPro" id="IPR027417">
    <property type="entry name" value="P-loop_NTPase"/>
</dbReference>
<feature type="domain" description="Protein kinase" evidence="3">
    <location>
        <begin position="197"/>
        <end position="470"/>
    </location>
</feature>
<dbReference type="GO" id="GO:0043531">
    <property type="term" value="F:ADP binding"/>
    <property type="evidence" value="ECO:0007669"/>
    <property type="project" value="InterPro"/>
</dbReference>
<dbReference type="InterPro" id="IPR008271">
    <property type="entry name" value="Ser/Thr_kinase_AS"/>
</dbReference>
<dbReference type="EnsemblPlants" id="Pp3c3_1700V3.1">
    <property type="protein sequence ID" value="Pp3c3_1700V3.1"/>
    <property type="gene ID" value="Pp3c3_1700"/>
</dbReference>
<dbReference type="Gene3D" id="1.10.8.430">
    <property type="entry name" value="Helical domain of apoptotic protease-activating factors"/>
    <property type="match status" value="1"/>
</dbReference>
<sequence length="895" mass="104080">MDLALEMKLWGLEIEDISVVADNYFNAKQCINLLGNLQRALQEVQVIIGSNQHIFQPLLEDLSRIVLKAMMLVKSCSGDWREVALMQRKTKETYRELLMELKWINDMIFEVGLKKRLCEEIDLTRVNQFNPCDWDEVESDENQLYAILEEELSRVSLSSKEHDLIKYIRLWQNCIRNFEKGATKKINFPNLHIRDFETLPEPLTSGTYLYISTWLGLCTVTKVIKYDYVDPHVDVEKEASILSQLNHPNIIRIFYSYFHTNDMGKKILIGMEKGDIVLTKILFKEKTLKLSLLKKIDIIVQIAKAMYYLHNMMIAHRDLKPDNIVVVDYEKTKKRSGYFHVKLIDFGISKFEVNGLEIPTRGEPYGTSGYIAPEAKQVSKTSLQKVDAFKVDVFSFGMVCYDILVQEEDKSTEDNISKRIQYKIQRLEKFSCPLEFRLMIKDCLFENDPSRRPSFKDILKRLMDIKKIALEDQLNVGLSQSNHGLWNCVHFLHMILPISFASLWRMTTKIQKNTNNSRSINFHSNIDNTFPNHQNAISLQSRISELEKALVKNSMVGVVGIAGIGKTTLVNAFKEYYQEKILKQKNSLPIANYHTKKKYFGNKYFIHDIIIMDLKNETLNELKKILKYLDNKIEVQNLIEGKSFLTNILQKQNIILILDDVSSEDILHELIDVTMFGTNRSKLIATSRTWEVLKNIVNERNKIELISLKDNEAMEIFSKYAFQDGRPNIPHLSKISMAVVKACVGHPLTLQIVGSSLHNQTSLCVWELVIQRLKRASKFLGSNNPWTRLEPIYEALNDEEKTMFLDIACFHCKDIWNENINEDIIIQFYKYEFKNAKEIITSLKDKSFIKIDSFGYISIHDLLRDMARRISRENFDGIRRWNESDGSFVCHAQKV</sequence>
<dbReference type="EMBL" id="ABEU02000003">
    <property type="protein sequence ID" value="PNR56873.1"/>
    <property type="molecule type" value="Genomic_DNA"/>
</dbReference>
<dbReference type="PANTHER" id="PTHR11017:SF385">
    <property type="entry name" value="DISEASE RESISTANCE PROTEIN (TIR-NBS-LRR CLASS)-RELATED"/>
    <property type="match status" value="1"/>
</dbReference>
<dbReference type="InterPro" id="IPR058192">
    <property type="entry name" value="WHD_ROQ1-like"/>
</dbReference>
<dbReference type="Proteomes" id="UP000006727">
    <property type="component" value="Chromosome 3"/>
</dbReference>
<dbReference type="AlphaFoldDB" id="A0A2K1KSW2"/>
<dbReference type="InterPro" id="IPR000719">
    <property type="entry name" value="Prot_kinase_dom"/>
</dbReference>
<reference evidence="5" key="3">
    <citation type="submission" date="2020-12" db="UniProtKB">
        <authorList>
            <consortium name="EnsemblPlants"/>
        </authorList>
    </citation>
    <scope>IDENTIFICATION</scope>
</reference>
<dbReference type="SUPFAM" id="SSF56112">
    <property type="entry name" value="Protein kinase-like (PK-like)"/>
    <property type="match status" value="1"/>
</dbReference>
<evidence type="ECO:0000256" key="2">
    <source>
        <dbReference type="ARBA" id="ARBA00022737"/>
    </source>
</evidence>